<evidence type="ECO:0000256" key="2">
    <source>
        <dbReference type="SAM" id="Phobius"/>
    </source>
</evidence>
<dbReference type="Proteomes" id="UP001230504">
    <property type="component" value="Unassembled WGS sequence"/>
</dbReference>
<feature type="region of interest" description="Disordered" evidence="1">
    <location>
        <begin position="232"/>
        <end position="300"/>
    </location>
</feature>
<accession>A0AAD8Q431</accession>
<name>A0AAD8Q431_9PEZI</name>
<proteinExistence type="predicted"/>
<feature type="transmembrane region" description="Helical" evidence="2">
    <location>
        <begin position="83"/>
        <end position="106"/>
    </location>
</feature>
<feature type="region of interest" description="Disordered" evidence="1">
    <location>
        <begin position="490"/>
        <end position="554"/>
    </location>
</feature>
<dbReference type="AlphaFoldDB" id="A0AAD8Q431"/>
<keyword evidence="2" id="KW-0812">Transmembrane</keyword>
<organism evidence="3 4">
    <name type="scientific">Colletotrichum navitas</name>
    <dbReference type="NCBI Taxonomy" id="681940"/>
    <lineage>
        <taxon>Eukaryota</taxon>
        <taxon>Fungi</taxon>
        <taxon>Dikarya</taxon>
        <taxon>Ascomycota</taxon>
        <taxon>Pezizomycotina</taxon>
        <taxon>Sordariomycetes</taxon>
        <taxon>Hypocreomycetidae</taxon>
        <taxon>Glomerellales</taxon>
        <taxon>Glomerellaceae</taxon>
        <taxon>Colletotrichum</taxon>
        <taxon>Colletotrichum graminicola species complex</taxon>
    </lineage>
</organism>
<sequence length="589" mass="65114">MAHPPYLYNVVSHDRDARFPEPKFDPKAVTRASWEPKPRIPKPEGPLIVFNRHPDAHLVLSHRSNNYVSLSPRMKSWIKSIRLVQLGLRVVELIGAAGLLALLILLTNVETLASWVMRITPGVATVHCLYAVYHLQRPAVGRSPASSTAYQLFACISDLGIMPLYAYGALNAHSSSAAWKTRLADQSLLDYFVPAIFYTFIGAGSLHLISLCISIWLGFMFRRISQMPPDMNPLEDHLTTRAKHKKNKSSVATSVSGDSEKRMSTPLEDRRRSGAPYEDVSRPPSIPFQRTRAGSDVSSFTRDSLADLPGRQYQITPSNSPRNSAAGISEYARMSAPRSSYRGSYTEVPLHETNAQSSRSPILSDAMLTSEGDGRNAGKFTETWFATDSLISRTQKRNRAMDAALVAEQKKRNNKAYEALDQSYAADNSDSERDENDLVGSDFENDVGNISHPNPLASNPHATPPRTKTPYYSLKDTSLSEVNLNSERASGTFDIADERPSSLAPSAWPRNRDSSIQPESDFYSKPYGELKPATPPVMIGSNRQVSSGNDFEKNQYSSAYGRRNVSSKVAEEGLAVPNGGYSRYNVMEG</sequence>
<keyword evidence="2" id="KW-0472">Membrane</keyword>
<evidence type="ECO:0000313" key="3">
    <source>
        <dbReference type="EMBL" id="KAK1594464.1"/>
    </source>
</evidence>
<reference evidence="3" key="1">
    <citation type="submission" date="2021-06" db="EMBL/GenBank/DDBJ databases">
        <title>Comparative genomics, transcriptomics and evolutionary studies reveal genomic signatures of adaptation to plant cell wall in hemibiotrophic fungi.</title>
        <authorList>
            <consortium name="DOE Joint Genome Institute"/>
            <person name="Baroncelli R."/>
            <person name="Diaz J.F."/>
            <person name="Benocci T."/>
            <person name="Peng M."/>
            <person name="Battaglia E."/>
            <person name="Haridas S."/>
            <person name="Andreopoulos W."/>
            <person name="Labutti K."/>
            <person name="Pangilinan J."/>
            <person name="Floch G.L."/>
            <person name="Makela M.R."/>
            <person name="Henrissat B."/>
            <person name="Grigoriev I.V."/>
            <person name="Crouch J.A."/>
            <person name="De Vries R.P."/>
            <person name="Sukno S.A."/>
            <person name="Thon M.R."/>
        </authorList>
    </citation>
    <scope>NUCLEOTIDE SEQUENCE</scope>
    <source>
        <strain evidence="3">CBS 125086</strain>
    </source>
</reference>
<keyword evidence="2" id="KW-1133">Transmembrane helix</keyword>
<dbReference type="GeneID" id="85438628"/>
<protein>
    <submittedName>
        <fullName evidence="3">Uncharacterized protein</fullName>
    </submittedName>
</protein>
<dbReference type="EMBL" id="JAHLJV010000020">
    <property type="protein sequence ID" value="KAK1594464.1"/>
    <property type="molecule type" value="Genomic_DNA"/>
</dbReference>
<gene>
    <name evidence="3" type="ORF">LY79DRAFT_512613</name>
</gene>
<comment type="caution">
    <text evidence="3">The sequence shown here is derived from an EMBL/GenBank/DDBJ whole genome shotgun (WGS) entry which is preliminary data.</text>
</comment>
<feature type="region of interest" description="Disordered" evidence="1">
    <location>
        <begin position="417"/>
        <end position="472"/>
    </location>
</feature>
<feature type="transmembrane region" description="Helical" evidence="2">
    <location>
        <begin position="112"/>
        <end position="135"/>
    </location>
</feature>
<feature type="compositionally biased region" description="Polar residues" evidence="1">
    <location>
        <begin position="541"/>
        <end position="554"/>
    </location>
</feature>
<dbReference type="RefSeq" id="XP_060415647.1">
    <property type="nucleotide sequence ID" value="XM_060554388.1"/>
</dbReference>
<feature type="compositionally biased region" description="Basic and acidic residues" evidence="1">
    <location>
        <begin position="258"/>
        <end position="272"/>
    </location>
</feature>
<evidence type="ECO:0000313" key="4">
    <source>
        <dbReference type="Proteomes" id="UP001230504"/>
    </source>
</evidence>
<feature type="transmembrane region" description="Helical" evidence="2">
    <location>
        <begin position="195"/>
        <end position="221"/>
    </location>
</feature>
<feature type="transmembrane region" description="Helical" evidence="2">
    <location>
        <begin position="147"/>
        <end position="167"/>
    </location>
</feature>
<keyword evidence="4" id="KW-1185">Reference proteome</keyword>
<feature type="region of interest" description="Disordered" evidence="1">
    <location>
        <begin position="570"/>
        <end position="589"/>
    </location>
</feature>
<evidence type="ECO:0000256" key="1">
    <source>
        <dbReference type="SAM" id="MobiDB-lite"/>
    </source>
</evidence>